<evidence type="ECO:0000259" key="4">
    <source>
        <dbReference type="Pfam" id="PF02872"/>
    </source>
</evidence>
<evidence type="ECO:0000256" key="2">
    <source>
        <dbReference type="RuleBase" id="RU362119"/>
    </source>
</evidence>
<dbReference type="AlphaFoldDB" id="A0A2N5LZE8"/>
<dbReference type="InterPro" id="IPR036907">
    <property type="entry name" value="5'-Nucleotdase_C_sf"/>
</dbReference>
<dbReference type="PRINTS" id="PR01607">
    <property type="entry name" value="APYRASEFAMLY"/>
</dbReference>
<name>A0A2N5LZE8_9BACI</name>
<dbReference type="InterPro" id="IPR029052">
    <property type="entry name" value="Metallo-depent_PP-like"/>
</dbReference>
<dbReference type="Gene3D" id="3.60.21.10">
    <property type="match status" value="1"/>
</dbReference>
<sequence>MNETVHIYHINDLHSHFDSWPRIKQFLAKRKKSHTEAGEEMIIVDVGDHIDRSHPFTEGTYGKGNVTLLNEVGCQYAAIGNNEGITLPHDKLDELYAEADFKILAANIFNRNGDRPSWALPSVIHETKNGIKIGFLGVTAYYQKYYELLGWKITDPFQVLENEMSIIKKEADVIVLLSHLGLYDDERIAEDFPDVDVILGSHTHHVLHEGKEIHNTLLCGAGKFGYYVGHVEVSGTGREMTKKARVYETHDLEPAGGEALFAENLYAAGKKALSSVVTHLPVELSAQWFEPSDLPRLLCEGLTEWCKADCSFLNSGLILDKLPEGAVTKFDIHRICPHPINPCLVELEGNELKEILLQSKSQDWPELQIKGLGFRGRIMGIMVYDQIKFNGHVIEINGRPLDKDKTYKLAIPDMFTFGRFFPHLQRLEEKHYFMPEFLRDILEQKVRHAGSPAAI</sequence>
<dbReference type="Pfam" id="PF00149">
    <property type="entry name" value="Metallophos"/>
    <property type="match status" value="1"/>
</dbReference>
<organism evidence="5 6">
    <name type="scientific">Peribacillus deserti</name>
    <dbReference type="NCBI Taxonomy" id="673318"/>
    <lineage>
        <taxon>Bacteria</taxon>
        <taxon>Bacillati</taxon>
        <taxon>Bacillota</taxon>
        <taxon>Bacilli</taxon>
        <taxon>Bacillales</taxon>
        <taxon>Bacillaceae</taxon>
        <taxon>Peribacillus</taxon>
    </lineage>
</organism>
<dbReference type="SUPFAM" id="SSF56300">
    <property type="entry name" value="Metallo-dependent phosphatases"/>
    <property type="match status" value="1"/>
</dbReference>
<dbReference type="RefSeq" id="WP_101645857.1">
    <property type="nucleotide sequence ID" value="NZ_PGUY01000103.1"/>
</dbReference>
<dbReference type="PIRSF" id="PIRSF036361">
    <property type="entry name" value="YunD"/>
    <property type="match status" value="1"/>
</dbReference>
<dbReference type="GO" id="GO:0008768">
    <property type="term" value="F:UDP-sugar diphosphatase activity"/>
    <property type="evidence" value="ECO:0007669"/>
    <property type="project" value="TreeGrafter"/>
</dbReference>
<evidence type="ECO:0000256" key="1">
    <source>
        <dbReference type="ARBA" id="ARBA00022729"/>
    </source>
</evidence>
<evidence type="ECO:0000313" key="5">
    <source>
        <dbReference type="EMBL" id="PLT27484.1"/>
    </source>
</evidence>
<dbReference type="CDD" id="cd00845">
    <property type="entry name" value="MPP_UshA_N_like"/>
    <property type="match status" value="1"/>
</dbReference>
<protein>
    <submittedName>
        <fullName evidence="5">Bifunctional metallophosphatase/5'-nucleotidase</fullName>
    </submittedName>
</protein>
<keyword evidence="2" id="KW-0378">Hydrolase</keyword>
<gene>
    <name evidence="5" type="ORF">CUU66_23655</name>
</gene>
<dbReference type="GO" id="GO:0000166">
    <property type="term" value="F:nucleotide binding"/>
    <property type="evidence" value="ECO:0007669"/>
    <property type="project" value="UniProtKB-KW"/>
</dbReference>
<evidence type="ECO:0000313" key="6">
    <source>
        <dbReference type="Proteomes" id="UP000234748"/>
    </source>
</evidence>
<dbReference type="Pfam" id="PF02872">
    <property type="entry name" value="5_nucleotid_C"/>
    <property type="match status" value="1"/>
</dbReference>
<dbReference type="EMBL" id="PGUY01000103">
    <property type="protein sequence ID" value="PLT27484.1"/>
    <property type="molecule type" value="Genomic_DNA"/>
</dbReference>
<dbReference type="Gene3D" id="3.90.780.10">
    <property type="entry name" value="5'-Nucleotidase, C-terminal domain"/>
    <property type="match status" value="1"/>
</dbReference>
<comment type="similarity">
    <text evidence="2">Belongs to the 5'-nucleotidase family.</text>
</comment>
<keyword evidence="1" id="KW-0732">Signal</keyword>
<feature type="domain" description="5'-Nucleotidase C-terminal" evidence="4">
    <location>
        <begin position="284"/>
        <end position="414"/>
    </location>
</feature>
<dbReference type="GO" id="GO:0009166">
    <property type="term" value="P:nucleotide catabolic process"/>
    <property type="evidence" value="ECO:0007669"/>
    <property type="project" value="InterPro"/>
</dbReference>
<dbReference type="InterPro" id="IPR004843">
    <property type="entry name" value="Calcineurin-like_PHP"/>
</dbReference>
<proteinExistence type="inferred from homology"/>
<comment type="caution">
    <text evidence="5">The sequence shown here is derived from an EMBL/GenBank/DDBJ whole genome shotgun (WGS) entry which is preliminary data.</text>
</comment>
<keyword evidence="2" id="KW-0547">Nucleotide-binding</keyword>
<dbReference type="Proteomes" id="UP000234748">
    <property type="component" value="Unassembled WGS sequence"/>
</dbReference>
<keyword evidence="6" id="KW-1185">Reference proteome</keyword>
<dbReference type="InterPro" id="IPR006179">
    <property type="entry name" value="5_nucleotidase/apyrase"/>
</dbReference>
<dbReference type="OrthoDB" id="9793179at2"/>
<dbReference type="PANTHER" id="PTHR11575:SF23">
    <property type="entry name" value="5-NUCLEOTIDASE FAMILY PROTEIN"/>
    <property type="match status" value="1"/>
</dbReference>
<feature type="domain" description="Calcineurin-like phosphoesterase" evidence="3">
    <location>
        <begin position="6"/>
        <end position="205"/>
    </location>
</feature>
<dbReference type="GO" id="GO:0030288">
    <property type="term" value="C:outer membrane-bounded periplasmic space"/>
    <property type="evidence" value="ECO:0007669"/>
    <property type="project" value="TreeGrafter"/>
</dbReference>
<reference evidence="5 6" key="1">
    <citation type="submission" date="2017-11" db="EMBL/GenBank/DDBJ databases">
        <title>Comparitive Functional Genomics of Dry Heat Resistant strains isolated from the Viking Spacecraft.</title>
        <authorList>
            <person name="Seuylemezian A."/>
            <person name="Cooper K."/>
            <person name="Vaishampayan P."/>
        </authorList>
    </citation>
    <scope>NUCLEOTIDE SEQUENCE [LARGE SCALE GENOMIC DNA]</scope>
    <source>
        <strain evidence="5 6">V1-29</strain>
    </source>
</reference>
<dbReference type="GO" id="GO:0008253">
    <property type="term" value="F:5'-nucleotidase activity"/>
    <property type="evidence" value="ECO:0007669"/>
    <property type="project" value="TreeGrafter"/>
</dbReference>
<accession>A0A2N5LZE8</accession>
<dbReference type="PANTHER" id="PTHR11575">
    <property type="entry name" value="5'-NUCLEOTIDASE-RELATED"/>
    <property type="match status" value="1"/>
</dbReference>
<dbReference type="InterPro" id="IPR011240">
    <property type="entry name" value="Pesterase_YunD"/>
</dbReference>
<dbReference type="SUPFAM" id="SSF55816">
    <property type="entry name" value="5'-nucleotidase (syn. UDP-sugar hydrolase), C-terminal domain"/>
    <property type="match status" value="1"/>
</dbReference>
<dbReference type="InterPro" id="IPR008334">
    <property type="entry name" value="5'-Nucleotdase_C"/>
</dbReference>
<evidence type="ECO:0000259" key="3">
    <source>
        <dbReference type="Pfam" id="PF00149"/>
    </source>
</evidence>